<dbReference type="AlphaFoldDB" id="A0A9W6KY28"/>
<dbReference type="EMBL" id="BSFQ01000003">
    <property type="protein sequence ID" value="GLL09788.1"/>
    <property type="molecule type" value="Genomic_DNA"/>
</dbReference>
<name>A0A9W6KY28_9PSEU</name>
<reference evidence="1" key="1">
    <citation type="journal article" date="2014" name="Int. J. Syst. Evol. Microbiol.">
        <title>Complete genome sequence of Corynebacterium casei LMG S-19264T (=DSM 44701T), isolated from a smear-ripened cheese.</title>
        <authorList>
            <consortium name="US DOE Joint Genome Institute (JGI-PGF)"/>
            <person name="Walter F."/>
            <person name="Albersmeier A."/>
            <person name="Kalinowski J."/>
            <person name="Ruckert C."/>
        </authorList>
    </citation>
    <scope>NUCLEOTIDE SEQUENCE</scope>
    <source>
        <strain evidence="1">VKM Ac-1069</strain>
    </source>
</reference>
<evidence type="ECO:0000313" key="1">
    <source>
        <dbReference type="EMBL" id="GLL09788.1"/>
    </source>
</evidence>
<reference evidence="1" key="2">
    <citation type="submission" date="2023-01" db="EMBL/GenBank/DDBJ databases">
        <authorList>
            <person name="Sun Q."/>
            <person name="Evtushenko L."/>
        </authorList>
    </citation>
    <scope>NUCLEOTIDE SEQUENCE</scope>
    <source>
        <strain evidence="1">VKM Ac-1069</strain>
    </source>
</reference>
<organism evidence="1 2">
    <name type="scientific">Pseudonocardia halophobica</name>
    <dbReference type="NCBI Taxonomy" id="29401"/>
    <lineage>
        <taxon>Bacteria</taxon>
        <taxon>Bacillati</taxon>
        <taxon>Actinomycetota</taxon>
        <taxon>Actinomycetes</taxon>
        <taxon>Pseudonocardiales</taxon>
        <taxon>Pseudonocardiaceae</taxon>
        <taxon>Pseudonocardia</taxon>
    </lineage>
</organism>
<protein>
    <submittedName>
        <fullName evidence="1">Uncharacterized protein</fullName>
    </submittedName>
</protein>
<sequence>MRPAVDRRIRVLIVRRRLEEVAATLVERATGRRPAQHRVVRRRLLLLSAGVPAERWPGVHAVARQAASVYEATSAVLHSNCAFGDVPEHLVREWEAVVVRAESECPAAGA</sequence>
<keyword evidence="2" id="KW-1185">Reference proteome</keyword>
<gene>
    <name evidence="1" type="ORF">GCM10017577_09280</name>
</gene>
<dbReference type="Proteomes" id="UP001143463">
    <property type="component" value="Unassembled WGS sequence"/>
</dbReference>
<proteinExistence type="predicted"/>
<evidence type="ECO:0000313" key="2">
    <source>
        <dbReference type="Proteomes" id="UP001143463"/>
    </source>
</evidence>
<accession>A0A9W6KY28</accession>
<comment type="caution">
    <text evidence="1">The sequence shown here is derived from an EMBL/GenBank/DDBJ whole genome shotgun (WGS) entry which is preliminary data.</text>
</comment>